<dbReference type="AlphaFoldDB" id="A0A3N0VU06"/>
<gene>
    <name evidence="2" type="ORF">EGI05_17525</name>
</gene>
<comment type="caution">
    <text evidence="2">The sequence shown here is derived from an EMBL/GenBank/DDBJ whole genome shotgun (WGS) entry which is preliminary data.</text>
</comment>
<feature type="signal peptide" evidence="1">
    <location>
        <begin position="1"/>
        <end position="23"/>
    </location>
</feature>
<reference evidence="2 3" key="1">
    <citation type="submission" date="2018-11" db="EMBL/GenBank/DDBJ databases">
        <title>Proposal to divide the Flavobacteriaceae and reorganize its genera based on Amino Acid Identity values calculated from whole genome sequences.</title>
        <authorList>
            <person name="Nicholson A.C."/>
            <person name="Gulvik C.A."/>
            <person name="Whitney A.M."/>
            <person name="Humrighouse B.W."/>
            <person name="Bell M."/>
            <person name="Holmes B."/>
            <person name="Steigerwalt A."/>
            <person name="Villarma A."/>
            <person name="Sheth M."/>
            <person name="Batra D."/>
            <person name="Pryor J."/>
            <person name="Bernardet J.-F."/>
            <person name="Hugo C."/>
            <person name="Kampfer P."/>
            <person name="Newman J."/>
            <person name="Mcquiston J.R."/>
        </authorList>
    </citation>
    <scope>NUCLEOTIDE SEQUENCE [LARGE SCALE GENOMIC DNA]</scope>
    <source>
        <strain evidence="2 3">DSM 15235</strain>
    </source>
</reference>
<protein>
    <recommendedName>
        <fullName evidence="4">Outer membrane protein beta-barrel domain-containing protein</fullName>
    </recommendedName>
</protein>
<evidence type="ECO:0008006" key="4">
    <source>
        <dbReference type="Google" id="ProtNLM"/>
    </source>
</evidence>
<proteinExistence type="predicted"/>
<sequence length="164" mass="18240">MMLKFRLAMAALLVFFLGSVSKAQYTMHKMINVGYVYQNQSFGEVGGKLLFLKDDDVIYRLGGSALMGSAHSKFAIMPKLQADVLLNFEKNVDFYHSYYFLVGAEGTNKYIAPKVGVTLFGILDLTGGYAFPIGDAELNGKQLKGLNINFTLNIPTVFIHDMFK</sequence>
<keyword evidence="1" id="KW-0732">Signal</keyword>
<evidence type="ECO:0000313" key="2">
    <source>
        <dbReference type="EMBL" id="ROH96299.1"/>
    </source>
</evidence>
<feature type="chain" id="PRO_5018311606" description="Outer membrane protein beta-barrel domain-containing protein" evidence="1">
    <location>
        <begin position="24"/>
        <end position="164"/>
    </location>
</feature>
<dbReference type="Proteomes" id="UP000269375">
    <property type="component" value="Unassembled WGS sequence"/>
</dbReference>
<evidence type="ECO:0000313" key="3">
    <source>
        <dbReference type="Proteomes" id="UP000269375"/>
    </source>
</evidence>
<evidence type="ECO:0000256" key="1">
    <source>
        <dbReference type="SAM" id="SignalP"/>
    </source>
</evidence>
<organism evidence="2 3">
    <name type="scientific">Chryseobacterium daecheongense</name>
    <dbReference type="NCBI Taxonomy" id="192389"/>
    <lineage>
        <taxon>Bacteria</taxon>
        <taxon>Pseudomonadati</taxon>
        <taxon>Bacteroidota</taxon>
        <taxon>Flavobacteriia</taxon>
        <taxon>Flavobacteriales</taxon>
        <taxon>Weeksellaceae</taxon>
        <taxon>Chryseobacterium group</taxon>
        <taxon>Chryseobacterium</taxon>
    </lineage>
</organism>
<name>A0A3N0VU06_9FLAO</name>
<dbReference type="EMBL" id="RJTX01000004">
    <property type="protein sequence ID" value="ROH96299.1"/>
    <property type="molecule type" value="Genomic_DNA"/>
</dbReference>
<accession>A0A3N0VU06</accession>
<dbReference type="OrthoDB" id="1450938at2"/>